<accession>A0A1I7UKU6</accession>
<keyword evidence="1" id="KW-1185">Reference proteome</keyword>
<proteinExistence type="predicted"/>
<dbReference type="AlphaFoldDB" id="A0A1I7UKU6"/>
<name>A0A1I7UKU6_9PELO</name>
<protein>
    <submittedName>
        <fullName evidence="2">BTB domain-containing protein</fullName>
    </submittedName>
</protein>
<organism evidence="1 2">
    <name type="scientific">Caenorhabditis tropicalis</name>
    <dbReference type="NCBI Taxonomy" id="1561998"/>
    <lineage>
        <taxon>Eukaryota</taxon>
        <taxon>Metazoa</taxon>
        <taxon>Ecdysozoa</taxon>
        <taxon>Nematoda</taxon>
        <taxon>Chromadorea</taxon>
        <taxon>Rhabditida</taxon>
        <taxon>Rhabditina</taxon>
        <taxon>Rhabditomorpha</taxon>
        <taxon>Rhabditoidea</taxon>
        <taxon>Rhabditidae</taxon>
        <taxon>Peloderinae</taxon>
        <taxon>Caenorhabditis</taxon>
    </lineage>
</organism>
<sequence>MGADDGWYFRLRRRIDENNVWYYEPFIYATGPLRWFRLHYYFSILKNDGSSSCLVEGFTNFENRFITGKRMSAEEWLNEENGYFTNGGIHVEYGLYIDKFLCQNIWTFNFFDPLFGSQQTMNMITFHLKSEDGGVKNFYCHKQLLIFYGSFCETKGNMVIDSIPGKFLFFGEFLELCHRSRVHLNCQSSYYCLFYAQIWRLFNVVQLIDQIMQRDTLGTKWSMSSIIRTRHCLTDWLKEQESSKELAEKLKSLILEEMPGEAMKQFLLIFHGSFFETEGNMVVDWDPRNYPYYKEFLQLCHGASAYLNWESSYYFLLYAESWKLFNVVQLIDQRMQRNTRGQKMIMSSIIKTRHCLTDWLKEQGSSKELAKELKDMDLEEMPGEAMKQFVRFFFTHLNKKY</sequence>
<dbReference type="WBParaSite" id="Csp11.Scaffold630.g16964.t3">
    <property type="protein sequence ID" value="Csp11.Scaffold630.g16964.t3"/>
    <property type="gene ID" value="Csp11.Scaffold630.g16964"/>
</dbReference>
<dbReference type="Proteomes" id="UP000095282">
    <property type="component" value="Unplaced"/>
</dbReference>
<reference evidence="2" key="1">
    <citation type="submission" date="2016-11" db="UniProtKB">
        <authorList>
            <consortium name="WormBaseParasite"/>
        </authorList>
    </citation>
    <scope>IDENTIFICATION</scope>
</reference>
<evidence type="ECO:0000313" key="2">
    <source>
        <dbReference type="WBParaSite" id="Csp11.Scaffold630.g16964.t3"/>
    </source>
</evidence>
<evidence type="ECO:0000313" key="1">
    <source>
        <dbReference type="Proteomes" id="UP000095282"/>
    </source>
</evidence>